<name>A0A5C1QKD1_9SPIO</name>
<evidence type="ECO:0000313" key="4">
    <source>
        <dbReference type="Proteomes" id="UP000324209"/>
    </source>
</evidence>
<dbReference type="PANTHER" id="PTHR31332:SF0">
    <property type="entry name" value="7-HYDROXYMETHYL CHLOROPHYLL A REDUCTASE, CHLOROPLASTIC"/>
    <property type="match status" value="1"/>
</dbReference>
<evidence type="ECO:0000259" key="1">
    <source>
        <dbReference type="Pfam" id="PF04422"/>
    </source>
</evidence>
<organism evidence="3 4">
    <name type="scientific">Oceanispirochaeta crateris</name>
    <dbReference type="NCBI Taxonomy" id="2518645"/>
    <lineage>
        <taxon>Bacteria</taxon>
        <taxon>Pseudomonadati</taxon>
        <taxon>Spirochaetota</taxon>
        <taxon>Spirochaetia</taxon>
        <taxon>Spirochaetales</taxon>
        <taxon>Spirochaetaceae</taxon>
        <taxon>Oceanispirochaeta</taxon>
    </lineage>
</organism>
<accession>A0A5C1QKD1</accession>
<dbReference type="Pfam" id="PF04422">
    <property type="entry name" value="FrhB_FdhB_N"/>
    <property type="match status" value="1"/>
</dbReference>
<sequence>MNIKEFNEFKKYSEASGVIALVDENIHMELNEYGCFEETVSQSDDYDIASTVNFVSPNFNKNVNESMISKQLYEHVENINFDKRIGYYLSLYAGHVREGDYRLNGSSGGMGTWIFKELFENDLIDGVIHVKENQDEQIPLIYKYDISRNVEEVKAGSRTKYYPVELSKALKKIKEVPGRYAVIGIPSFIMAIRLLAQKDEVIKNRIKFTVGLICGHQKSSKYSDALAWQMGVKPGNLKYINFRKKYSDKPANIYGVEITGTIEGKDVIISRPIKELIGHDWGQGYFKVLASDFTDDVMNETADITLGDAWLDNYINDSNGNNVIIVRNPVINEIIQKGIDSEKLELDTIGIESIMNSQDAHYRHTHDELAYRLYKKDKLRQWYPYKRVEPSDDFPFLRKKIQDMREEISTKSHFFYKKAVEKDDLNYFIKKMKKLSWKYKFLYRILTIQNRGIRNTILIVAKRKFTNR</sequence>
<protein>
    <submittedName>
        <fullName evidence="3">Coenzyme F420 hydrogenase</fullName>
    </submittedName>
</protein>
<dbReference type="AlphaFoldDB" id="A0A5C1QKD1"/>
<dbReference type="Pfam" id="PF04432">
    <property type="entry name" value="FrhB_FdhB_C"/>
    <property type="match status" value="1"/>
</dbReference>
<dbReference type="InterPro" id="IPR045220">
    <property type="entry name" value="FRHB/FDHB/HCAR-like"/>
</dbReference>
<dbReference type="InterPro" id="IPR007525">
    <property type="entry name" value="FrhB_FdhB_C"/>
</dbReference>
<dbReference type="PANTHER" id="PTHR31332">
    <property type="entry name" value="7-HYDROXYMETHYL CHLOROPHYLL A REDUCTASE, CHLOROPLASTIC"/>
    <property type="match status" value="1"/>
</dbReference>
<evidence type="ECO:0000313" key="3">
    <source>
        <dbReference type="EMBL" id="QEN06976.1"/>
    </source>
</evidence>
<proteinExistence type="predicted"/>
<dbReference type="OrthoDB" id="9813230at2"/>
<evidence type="ECO:0000259" key="2">
    <source>
        <dbReference type="Pfam" id="PF04432"/>
    </source>
</evidence>
<feature type="domain" description="Coenzyme F420 hydrogenase/dehydrogenase beta subunit N-terminal" evidence="1">
    <location>
        <begin position="92"/>
        <end position="171"/>
    </location>
</feature>
<feature type="domain" description="Coenzyme F420 hydrogenase/dehydrogenase beta subunit C-terminal" evidence="2">
    <location>
        <begin position="179"/>
        <end position="349"/>
    </location>
</feature>
<dbReference type="KEGG" id="ock:EXM22_02860"/>
<dbReference type="InterPro" id="IPR007516">
    <property type="entry name" value="Co_F420_Hydgase/DH_bsu_N"/>
</dbReference>
<reference evidence="3 4" key="1">
    <citation type="submission" date="2019-02" db="EMBL/GenBank/DDBJ databases">
        <title>Complete Genome Sequence and Methylome Analysis of free living Spirochaetas.</title>
        <authorList>
            <person name="Fomenkov A."/>
            <person name="Dubinina G."/>
            <person name="Leshcheva N."/>
            <person name="Mikheeva N."/>
            <person name="Grabovich M."/>
            <person name="Vincze T."/>
            <person name="Roberts R.J."/>
        </authorList>
    </citation>
    <scope>NUCLEOTIDE SEQUENCE [LARGE SCALE GENOMIC DNA]</scope>
    <source>
        <strain evidence="3 4">K2</strain>
    </source>
</reference>
<keyword evidence="4" id="KW-1185">Reference proteome</keyword>
<dbReference type="GO" id="GO:0052592">
    <property type="term" value="F:oxidoreductase activity, acting on CH or CH2 groups, with an iron-sulfur protein as acceptor"/>
    <property type="evidence" value="ECO:0007669"/>
    <property type="project" value="TreeGrafter"/>
</dbReference>
<dbReference type="EMBL" id="CP036150">
    <property type="protein sequence ID" value="QEN06976.1"/>
    <property type="molecule type" value="Genomic_DNA"/>
</dbReference>
<dbReference type="RefSeq" id="WP_149485058.1">
    <property type="nucleotide sequence ID" value="NZ_CP036150.1"/>
</dbReference>
<gene>
    <name evidence="3" type="ORF">EXM22_02860</name>
</gene>
<dbReference type="Proteomes" id="UP000324209">
    <property type="component" value="Chromosome"/>
</dbReference>